<accession>U9TFU5</accession>
<feature type="compositionally biased region" description="Basic residues" evidence="1">
    <location>
        <begin position="52"/>
        <end position="61"/>
    </location>
</feature>
<dbReference type="HOGENOM" id="CLU_2923836_0_0_1"/>
<feature type="compositionally biased region" description="Basic and acidic residues" evidence="1">
    <location>
        <begin position="9"/>
        <end position="49"/>
    </location>
</feature>
<sequence>MHIKKIKKIISDIHQRSKPQYSKDKDHVTFKDQERDVPKNQIHTKDQIRGRNIVKNKRKES</sequence>
<name>U9TFU5_RHIID</name>
<dbReference type="EMBL" id="KI293337">
    <property type="protein sequence ID" value="ESA05198.1"/>
    <property type="molecule type" value="Genomic_DNA"/>
</dbReference>
<gene>
    <name evidence="2" type="ORF">GLOINDRAFT_350189</name>
</gene>
<proteinExistence type="predicted"/>
<protein>
    <submittedName>
        <fullName evidence="2">Uncharacterized protein</fullName>
    </submittedName>
</protein>
<dbReference type="AlphaFoldDB" id="U9TFU5"/>
<evidence type="ECO:0000256" key="1">
    <source>
        <dbReference type="SAM" id="MobiDB-lite"/>
    </source>
</evidence>
<evidence type="ECO:0000313" key="2">
    <source>
        <dbReference type="EMBL" id="ESA05198.1"/>
    </source>
</evidence>
<feature type="region of interest" description="Disordered" evidence="1">
    <location>
        <begin position="1"/>
        <end position="61"/>
    </location>
</feature>
<organism evidence="2">
    <name type="scientific">Rhizophagus irregularis (strain DAOM 181602 / DAOM 197198 / MUCL 43194)</name>
    <name type="common">Arbuscular mycorrhizal fungus</name>
    <name type="synonym">Glomus intraradices</name>
    <dbReference type="NCBI Taxonomy" id="747089"/>
    <lineage>
        <taxon>Eukaryota</taxon>
        <taxon>Fungi</taxon>
        <taxon>Fungi incertae sedis</taxon>
        <taxon>Mucoromycota</taxon>
        <taxon>Glomeromycotina</taxon>
        <taxon>Glomeromycetes</taxon>
        <taxon>Glomerales</taxon>
        <taxon>Glomeraceae</taxon>
        <taxon>Rhizophagus</taxon>
    </lineage>
</organism>
<reference evidence="2" key="1">
    <citation type="submission" date="2013-07" db="EMBL/GenBank/DDBJ databases">
        <title>The genome of an arbuscular mycorrhizal fungus provides insights into the evolution of the oldest plant symbiosis.</title>
        <authorList>
            <consortium name="DOE Joint Genome Institute"/>
            <person name="Tisserant E."/>
            <person name="Malbreil M."/>
            <person name="Kuo A."/>
            <person name="Kohler A."/>
            <person name="Symeonidi A."/>
            <person name="Balestrini R."/>
            <person name="Charron P."/>
            <person name="Duensing N."/>
            <person name="Frei-dit-Frey N."/>
            <person name="Gianinazzi-Pearson V."/>
            <person name="Gilbert B."/>
            <person name="Handa Y."/>
            <person name="Hijri M."/>
            <person name="Kaul R."/>
            <person name="Kawaguchi M."/>
            <person name="Krajinski F."/>
            <person name="Lammers P."/>
            <person name="Lapierre D."/>
            <person name="Masclaux F.G."/>
            <person name="Murat C."/>
            <person name="Morin E."/>
            <person name="Ndikumana S."/>
            <person name="Pagni M."/>
            <person name="Petitpierre D."/>
            <person name="Requena N."/>
            <person name="Rosikiewicz P."/>
            <person name="Riley R."/>
            <person name="Saito K."/>
            <person name="San Clemente H."/>
            <person name="Shapiro H."/>
            <person name="van Tuinen D."/>
            <person name="Becard G."/>
            <person name="Bonfante P."/>
            <person name="Paszkowski U."/>
            <person name="Shachar-Hill Y."/>
            <person name="Young J.P."/>
            <person name="Sanders I.R."/>
            <person name="Henrissat B."/>
            <person name="Rensing S.A."/>
            <person name="Grigoriev I.V."/>
            <person name="Corradi N."/>
            <person name="Roux C."/>
            <person name="Martin F."/>
        </authorList>
    </citation>
    <scope>NUCLEOTIDE SEQUENCE</scope>
    <source>
        <strain evidence="2">DAOM 197198</strain>
    </source>
</reference>